<name>A0A975BRJ3_9BACT</name>
<gene>
    <name evidence="1" type="ORF">dnm_064580</name>
</gene>
<reference evidence="1" key="1">
    <citation type="journal article" date="2021" name="Microb. Physiol.">
        <title>Proteogenomic Insights into the Physiology of Marine, Sulfate-Reducing, Filamentous Desulfonema limicola and Desulfonema magnum.</title>
        <authorList>
            <person name="Schnaars V."/>
            <person name="Wohlbrand L."/>
            <person name="Scheve S."/>
            <person name="Hinrichs C."/>
            <person name="Reinhardt R."/>
            <person name="Rabus R."/>
        </authorList>
    </citation>
    <scope>NUCLEOTIDE SEQUENCE</scope>
    <source>
        <strain evidence="1">4be13</strain>
    </source>
</reference>
<organism evidence="1 2">
    <name type="scientific">Desulfonema magnum</name>
    <dbReference type="NCBI Taxonomy" id="45655"/>
    <lineage>
        <taxon>Bacteria</taxon>
        <taxon>Pseudomonadati</taxon>
        <taxon>Thermodesulfobacteriota</taxon>
        <taxon>Desulfobacteria</taxon>
        <taxon>Desulfobacterales</taxon>
        <taxon>Desulfococcaceae</taxon>
        <taxon>Desulfonema</taxon>
    </lineage>
</organism>
<keyword evidence="2" id="KW-1185">Reference proteome</keyword>
<accession>A0A975BRJ3</accession>
<proteinExistence type="predicted"/>
<dbReference type="EMBL" id="CP061800">
    <property type="protein sequence ID" value="QTA90397.1"/>
    <property type="molecule type" value="Genomic_DNA"/>
</dbReference>
<protein>
    <submittedName>
        <fullName evidence="1">Uncharacterized protein</fullName>
    </submittedName>
</protein>
<dbReference type="Proteomes" id="UP000663722">
    <property type="component" value="Chromosome"/>
</dbReference>
<sequence>MKLEIRMTGEFSCMHMHLFRVSSFQFSDYNGFRGGWESPVGAAYL</sequence>
<dbReference type="KEGG" id="dmm:dnm_064580"/>
<evidence type="ECO:0000313" key="2">
    <source>
        <dbReference type="Proteomes" id="UP000663722"/>
    </source>
</evidence>
<dbReference type="AlphaFoldDB" id="A0A975BRJ3"/>
<evidence type="ECO:0000313" key="1">
    <source>
        <dbReference type="EMBL" id="QTA90397.1"/>
    </source>
</evidence>